<dbReference type="InterPro" id="IPR033140">
    <property type="entry name" value="Lipase_GDXG_put_SER_AS"/>
</dbReference>
<dbReference type="RefSeq" id="WP_188829453.1">
    <property type="nucleotide sequence ID" value="NZ_BMMW01000002.1"/>
</dbReference>
<feature type="domain" description="Alpha/beta hydrolase fold-3" evidence="4">
    <location>
        <begin position="116"/>
        <end position="317"/>
    </location>
</feature>
<organism evidence="5 6">
    <name type="scientific">Nocardia camponoti</name>
    <dbReference type="NCBI Taxonomy" id="1616106"/>
    <lineage>
        <taxon>Bacteria</taxon>
        <taxon>Bacillati</taxon>
        <taxon>Actinomycetota</taxon>
        <taxon>Actinomycetes</taxon>
        <taxon>Mycobacteriales</taxon>
        <taxon>Nocardiaceae</taxon>
        <taxon>Nocardia</taxon>
    </lineage>
</organism>
<comment type="similarity">
    <text evidence="1">Belongs to the 'GDXG' lipolytic enzyme family.</text>
</comment>
<dbReference type="InterPro" id="IPR013094">
    <property type="entry name" value="AB_hydrolase_3"/>
</dbReference>
<dbReference type="PROSITE" id="PS01174">
    <property type="entry name" value="LIPASE_GDXG_SER"/>
    <property type="match status" value="1"/>
</dbReference>
<dbReference type="AlphaFoldDB" id="A0A917VB02"/>
<dbReference type="EMBL" id="BMMW01000002">
    <property type="protein sequence ID" value="GGK55728.1"/>
    <property type="molecule type" value="Genomic_DNA"/>
</dbReference>
<evidence type="ECO:0000313" key="5">
    <source>
        <dbReference type="EMBL" id="GGK55728.1"/>
    </source>
</evidence>
<reference evidence="5" key="1">
    <citation type="journal article" date="2014" name="Int. J. Syst. Evol. Microbiol.">
        <title>Complete genome sequence of Corynebacterium casei LMG S-19264T (=DSM 44701T), isolated from a smear-ripened cheese.</title>
        <authorList>
            <consortium name="US DOE Joint Genome Institute (JGI-PGF)"/>
            <person name="Walter F."/>
            <person name="Albersmeier A."/>
            <person name="Kalinowski J."/>
            <person name="Ruckert C."/>
        </authorList>
    </citation>
    <scope>NUCLEOTIDE SEQUENCE</scope>
    <source>
        <strain evidence="5">CGMCC 4.7278</strain>
    </source>
</reference>
<evidence type="ECO:0000256" key="3">
    <source>
        <dbReference type="PROSITE-ProRule" id="PRU10038"/>
    </source>
</evidence>
<proteinExistence type="inferred from homology"/>
<dbReference type="Gene3D" id="3.40.50.1820">
    <property type="entry name" value="alpha/beta hydrolase"/>
    <property type="match status" value="1"/>
</dbReference>
<reference evidence="5" key="2">
    <citation type="submission" date="2020-09" db="EMBL/GenBank/DDBJ databases">
        <authorList>
            <person name="Sun Q."/>
            <person name="Zhou Y."/>
        </authorList>
    </citation>
    <scope>NUCLEOTIDE SEQUENCE</scope>
    <source>
        <strain evidence="5">CGMCC 4.7278</strain>
    </source>
</reference>
<accession>A0A917VB02</accession>
<evidence type="ECO:0000259" key="4">
    <source>
        <dbReference type="Pfam" id="PF07859"/>
    </source>
</evidence>
<dbReference type="PANTHER" id="PTHR48081:SF30">
    <property type="entry name" value="ACETYL-HYDROLASE LIPR-RELATED"/>
    <property type="match status" value="1"/>
</dbReference>
<sequence>MRATNIGGPAITGGLASAGAAKVARVPDPGIVVNAGPASTTSRVVMAACVGVIGPVLRNFPLNRATVPVAAVVVDAVFRLRSEPQGIEREQIQMPGFRMEMIRPAGASRALRHGALLYMHGGAFSVGGLNTHRAVAAGLARRTGLAVLNVEYRQLPDASISESIDDCVLAYRWLLRHGADPGRIVFAGDSAGGFLTFASALRARELGLPLPAGLVGLSPLLDLDYEAKRGYVNVDRDAYIPLDRLETMVKLGAETHGRLDPALSPVNGNLNGLPPVLLIAAEDELLRYDCEVMSHRLTAAGVPNSLELWRGQVHAFMSFLPGMPESRSALGRVAKFVRTSIAPAQQAQTA</sequence>
<evidence type="ECO:0000313" key="6">
    <source>
        <dbReference type="Proteomes" id="UP000612956"/>
    </source>
</evidence>
<protein>
    <recommendedName>
        <fullName evidence="4">Alpha/beta hydrolase fold-3 domain-containing protein</fullName>
    </recommendedName>
</protein>
<evidence type="ECO:0000256" key="2">
    <source>
        <dbReference type="ARBA" id="ARBA00022801"/>
    </source>
</evidence>
<dbReference type="GO" id="GO:0004806">
    <property type="term" value="F:triacylglycerol lipase activity"/>
    <property type="evidence" value="ECO:0007669"/>
    <property type="project" value="TreeGrafter"/>
</dbReference>
<name>A0A917VB02_9NOCA</name>
<dbReference type="InterPro" id="IPR050300">
    <property type="entry name" value="GDXG_lipolytic_enzyme"/>
</dbReference>
<evidence type="ECO:0000256" key="1">
    <source>
        <dbReference type="ARBA" id="ARBA00010515"/>
    </source>
</evidence>
<dbReference type="Pfam" id="PF07859">
    <property type="entry name" value="Abhydrolase_3"/>
    <property type="match status" value="1"/>
</dbReference>
<dbReference type="Proteomes" id="UP000612956">
    <property type="component" value="Unassembled WGS sequence"/>
</dbReference>
<comment type="caution">
    <text evidence="5">The sequence shown here is derived from an EMBL/GenBank/DDBJ whole genome shotgun (WGS) entry which is preliminary data.</text>
</comment>
<feature type="active site" evidence="3">
    <location>
        <position position="190"/>
    </location>
</feature>
<dbReference type="PANTHER" id="PTHR48081">
    <property type="entry name" value="AB HYDROLASE SUPERFAMILY PROTEIN C4A8.06C"/>
    <property type="match status" value="1"/>
</dbReference>
<gene>
    <name evidence="5" type="ORF">GCM10011591_29690</name>
</gene>
<dbReference type="InterPro" id="IPR029058">
    <property type="entry name" value="AB_hydrolase_fold"/>
</dbReference>
<keyword evidence="2" id="KW-0378">Hydrolase</keyword>
<dbReference type="SUPFAM" id="SSF53474">
    <property type="entry name" value="alpha/beta-Hydrolases"/>
    <property type="match status" value="1"/>
</dbReference>
<keyword evidence="6" id="KW-1185">Reference proteome</keyword>